<dbReference type="InterPro" id="IPR029063">
    <property type="entry name" value="SAM-dependent_MTases_sf"/>
</dbReference>
<evidence type="ECO:0000256" key="2">
    <source>
        <dbReference type="ARBA" id="ARBA00012003"/>
    </source>
</evidence>
<evidence type="ECO:0000256" key="1">
    <source>
        <dbReference type="ARBA" id="ARBA00010086"/>
    </source>
</evidence>
<dbReference type="EMBL" id="BRYA01000355">
    <property type="protein sequence ID" value="GMI47711.1"/>
    <property type="molecule type" value="Genomic_DNA"/>
</dbReference>
<feature type="region of interest" description="Disordered" evidence="6">
    <location>
        <begin position="67"/>
        <end position="86"/>
    </location>
</feature>
<dbReference type="InterPro" id="IPR012901">
    <property type="entry name" value="CARME"/>
</dbReference>
<gene>
    <name evidence="7" type="ORF">TrCOL_g6421</name>
</gene>
<dbReference type="SUPFAM" id="SSF53335">
    <property type="entry name" value="S-adenosyl-L-methionine-dependent methyltransferases"/>
    <property type="match status" value="1"/>
</dbReference>
<comment type="similarity">
    <text evidence="1">Belongs to the carnosine N-methyltransferase family.</text>
</comment>
<name>A0A9W7LF90_9STRA</name>
<feature type="region of interest" description="Disordered" evidence="6">
    <location>
        <begin position="439"/>
        <end position="469"/>
    </location>
</feature>
<protein>
    <recommendedName>
        <fullName evidence="2">carnosine N-methyltransferase</fullName>
        <ecNumber evidence="2">2.1.1.22</ecNumber>
    </recommendedName>
</protein>
<dbReference type="Proteomes" id="UP001165065">
    <property type="component" value="Unassembled WGS sequence"/>
</dbReference>
<proteinExistence type="inferred from homology"/>
<evidence type="ECO:0000256" key="6">
    <source>
        <dbReference type="SAM" id="MobiDB-lite"/>
    </source>
</evidence>
<feature type="compositionally biased region" description="Acidic residues" evidence="6">
    <location>
        <begin position="73"/>
        <end position="86"/>
    </location>
</feature>
<dbReference type="OrthoDB" id="978at2759"/>
<evidence type="ECO:0000256" key="5">
    <source>
        <dbReference type="ARBA" id="ARBA00022691"/>
    </source>
</evidence>
<keyword evidence="3" id="KW-0489">Methyltransferase</keyword>
<feature type="compositionally biased region" description="Gly residues" evidence="6">
    <location>
        <begin position="129"/>
        <end position="142"/>
    </location>
</feature>
<dbReference type="GO" id="GO:0032259">
    <property type="term" value="P:methylation"/>
    <property type="evidence" value="ECO:0007669"/>
    <property type="project" value="UniProtKB-KW"/>
</dbReference>
<keyword evidence="5" id="KW-0949">S-adenosyl-L-methionine</keyword>
<organism evidence="7 8">
    <name type="scientific">Triparma columacea</name>
    <dbReference type="NCBI Taxonomy" id="722753"/>
    <lineage>
        <taxon>Eukaryota</taxon>
        <taxon>Sar</taxon>
        <taxon>Stramenopiles</taxon>
        <taxon>Ochrophyta</taxon>
        <taxon>Bolidophyceae</taxon>
        <taxon>Parmales</taxon>
        <taxon>Triparmaceae</taxon>
        <taxon>Triparma</taxon>
    </lineage>
</organism>
<dbReference type="PANTHER" id="PTHR12303:SF6">
    <property type="entry name" value="CARNOSINE N-METHYLTRANSFERASE"/>
    <property type="match status" value="1"/>
</dbReference>
<comment type="caution">
    <text evidence="7">The sequence shown here is derived from an EMBL/GenBank/DDBJ whole genome shotgun (WGS) entry which is preliminary data.</text>
</comment>
<evidence type="ECO:0000256" key="4">
    <source>
        <dbReference type="ARBA" id="ARBA00022679"/>
    </source>
</evidence>
<dbReference type="Pfam" id="PF07942">
    <property type="entry name" value="CARME"/>
    <property type="match status" value="1"/>
</dbReference>
<feature type="region of interest" description="Disordered" evidence="6">
    <location>
        <begin position="116"/>
        <end position="142"/>
    </location>
</feature>
<dbReference type="SMART" id="SM01296">
    <property type="entry name" value="N2227"/>
    <property type="match status" value="1"/>
</dbReference>
<reference evidence="8" key="1">
    <citation type="journal article" date="2023" name="Commun. Biol.">
        <title>Genome analysis of Parmales, the sister group of diatoms, reveals the evolutionary specialization of diatoms from phago-mixotrophs to photoautotrophs.</title>
        <authorList>
            <person name="Ban H."/>
            <person name="Sato S."/>
            <person name="Yoshikawa S."/>
            <person name="Yamada K."/>
            <person name="Nakamura Y."/>
            <person name="Ichinomiya M."/>
            <person name="Sato N."/>
            <person name="Blanc-Mathieu R."/>
            <person name="Endo H."/>
            <person name="Kuwata A."/>
            <person name="Ogata H."/>
        </authorList>
    </citation>
    <scope>NUCLEOTIDE SEQUENCE [LARGE SCALE GENOMIC DNA]</scope>
</reference>
<keyword evidence="8" id="KW-1185">Reference proteome</keyword>
<sequence length="469" mass="51260">MFPIYPPPNYDVFTFTSLSLACVNYALTTYNERLKGLLDEAELNRRRVREFKQLLKADFREERSEIAEKRVGDEEEVEKEEGDEEEGNWKLEDLKIAFEANRVLFTDLTKDVVYTAAISPPPPPPPSHGGSGEGATAPGGGVTYMGNQYGSVEHVCNHVVREYGQRGQSRLPERRAVEGGGEGEDNEEDTLEKRLGWGYDLDIWEANWTVLVPGCGLGGAAYWLSRRVGKVVLNDVSVNMVLAGRHIMKHGLPPGTYVYTATLADTVQQGEGVAERAAESITEVRAERMERDNVSWEVGDVGDITMRGGGRTFDAVYTEYFLDAVPDFRVSILCILSSLPPGGYWVNSGPLSWHASSSVRVGVSELKSLLIAAGFIVVTWEIGWEGVGYDGGETMGGGGGGGGGYKVVRWVLRKAEGGGGGEDEGRRRIEVLKVMEENRRRAEKREGEGEGGGSTEGEERGGGLLIEEL</sequence>
<dbReference type="AlphaFoldDB" id="A0A9W7LF90"/>
<keyword evidence="4" id="KW-0808">Transferase</keyword>
<evidence type="ECO:0000256" key="3">
    <source>
        <dbReference type="ARBA" id="ARBA00022603"/>
    </source>
</evidence>
<evidence type="ECO:0000313" key="7">
    <source>
        <dbReference type="EMBL" id="GMI47711.1"/>
    </source>
</evidence>
<feature type="compositionally biased region" description="Basic and acidic residues" evidence="6">
    <location>
        <begin position="439"/>
        <end position="448"/>
    </location>
</feature>
<dbReference type="EC" id="2.1.1.22" evidence="2"/>
<feature type="region of interest" description="Disordered" evidence="6">
    <location>
        <begin position="167"/>
        <end position="189"/>
    </location>
</feature>
<evidence type="ECO:0000313" key="8">
    <source>
        <dbReference type="Proteomes" id="UP001165065"/>
    </source>
</evidence>
<dbReference type="PANTHER" id="PTHR12303">
    <property type="entry name" value="CARNOSINE N-METHYLTRANSFERASE"/>
    <property type="match status" value="1"/>
</dbReference>
<dbReference type="Gene3D" id="3.40.50.150">
    <property type="entry name" value="Vaccinia Virus protein VP39"/>
    <property type="match status" value="1"/>
</dbReference>
<dbReference type="GO" id="GO:0030735">
    <property type="term" value="F:carnosine N-methyltransferase activity"/>
    <property type="evidence" value="ECO:0007669"/>
    <property type="project" value="UniProtKB-EC"/>
</dbReference>
<accession>A0A9W7LF90</accession>